<dbReference type="OrthoDB" id="9775794at2"/>
<keyword evidence="5" id="KW-1185">Reference proteome</keyword>
<dbReference type="Pfam" id="PF00378">
    <property type="entry name" value="ECH_1"/>
    <property type="match status" value="1"/>
</dbReference>
<evidence type="ECO:0000256" key="1">
    <source>
        <dbReference type="ARBA" id="ARBA00005254"/>
    </source>
</evidence>
<dbReference type="PANTHER" id="PTHR11941">
    <property type="entry name" value="ENOYL-COA HYDRATASE-RELATED"/>
    <property type="match status" value="1"/>
</dbReference>
<dbReference type="GO" id="GO:0006635">
    <property type="term" value="P:fatty acid beta-oxidation"/>
    <property type="evidence" value="ECO:0007669"/>
    <property type="project" value="TreeGrafter"/>
</dbReference>
<gene>
    <name evidence="4" type="ORF">F6464_06630</name>
</gene>
<dbReference type="EMBL" id="WAEM01000002">
    <property type="protein sequence ID" value="KAB1157014.1"/>
    <property type="molecule type" value="Genomic_DNA"/>
</dbReference>
<evidence type="ECO:0000313" key="5">
    <source>
        <dbReference type="Proteomes" id="UP000490922"/>
    </source>
</evidence>
<dbReference type="AlphaFoldDB" id="A0A7J5AHE3"/>
<dbReference type="FunFam" id="3.90.226.10:FF:000009">
    <property type="entry name" value="Carnitinyl-CoA dehydratase"/>
    <property type="match status" value="1"/>
</dbReference>
<dbReference type="Proteomes" id="UP000490922">
    <property type="component" value="Unassembled WGS sequence"/>
</dbReference>
<organism evidence="4 5">
    <name type="scientific">Flavobacterium luteum</name>
    <dbReference type="NCBI Taxonomy" id="2026654"/>
    <lineage>
        <taxon>Bacteria</taxon>
        <taxon>Pseudomonadati</taxon>
        <taxon>Bacteroidota</taxon>
        <taxon>Flavobacteriia</taxon>
        <taxon>Flavobacteriales</taxon>
        <taxon>Flavobacteriaceae</taxon>
        <taxon>Flavobacterium</taxon>
    </lineage>
</organism>
<keyword evidence="2" id="KW-0456">Lyase</keyword>
<dbReference type="InterPro" id="IPR018376">
    <property type="entry name" value="Enoyl-CoA_hyd/isom_CS"/>
</dbReference>
<evidence type="ECO:0000256" key="2">
    <source>
        <dbReference type="ARBA" id="ARBA00023239"/>
    </source>
</evidence>
<dbReference type="CDD" id="cd06558">
    <property type="entry name" value="crotonase-like"/>
    <property type="match status" value="1"/>
</dbReference>
<comment type="caution">
    <text evidence="4">The sequence shown here is derived from an EMBL/GenBank/DDBJ whole genome shotgun (WGS) entry which is preliminary data.</text>
</comment>
<dbReference type="InterPro" id="IPR001753">
    <property type="entry name" value="Enoyl-CoA_hydra/iso"/>
</dbReference>
<evidence type="ECO:0000256" key="3">
    <source>
        <dbReference type="RuleBase" id="RU003707"/>
    </source>
</evidence>
<dbReference type="PANTHER" id="PTHR11941:SF54">
    <property type="entry name" value="ENOYL-COA HYDRATASE, MITOCHONDRIAL"/>
    <property type="match status" value="1"/>
</dbReference>
<comment type="similarity">
    <text evidence="1 3">Belongs to the enoyl-CoA hydratase/isomerase family.</text>
</comment>
<accession>A0A7J5AHE3</accession>
<dbReference type="Gene3D" id="3.90.226.10">
    <property type="entry name" value="2-enoyl-CoA Hydratase, Chain A, domain 1"/>
    <property type="match status" value="1"/>
</dbReference>
<dbReference type="InterPro" id="IPR029045">
    <property type="entry name" value="ClpP/crotonase-like_dom_sf"/>
</dbReference>
<protein>
    <submittedName>
        <fullName evidence="4">Enoyl-CoA hydratase</fullName>
    </submittedName>
</protein>
<dbReference type="PROSITE" id="PS00166">
    <property type="entry name" value="ENOYL_COA_HYDRATASE"/>
    <property type="match status" value="1"/>
</dbReference>
<dbReference type="RefSeq" id="WP_151107008.1">
    <property type="nucleotide sequence ID" value="NZ_WAEM01000002.1"/>
</dbReference>
<evidence type="ECO:0000313" key="4">
    <source>
        <dbReference type="EMBL" id="KAB1157014.1"/>
    </source>
</evidence>
<name>A0A7J5AHE3_9FLAO</name>
<reference evidence="4 5" key="1">
    <citation type="submission" date="2019-09" db="EMBL/GenBank/DDBJ databases">
        <title>Flavobacterium sp. nov., isolated from glacier ice.</title>
        <authorList>
            <person name="Liu Q."/>
        </authorList>
    </citation>
    <scope>NUCLEOTIDE SEQUENCE [LARGE SCALE GENOMIC DNA]</scope>
    <source>
        <strain evidence="4 5">NBRC 112527</strain>
    </source>
</reference>
<proteinExistence type="inferred from homology"/>
<dbReference type="FunFam" id="1.10.12.10:FF:000001">
    <property type="entry name" value="Probable enoyl-CoA hydratase, mitochondrial"/>
    <property type="match status" value="1"/>
</dbReference>
<dbReference type="SUPFAM" id="SSF52096">
    <property type="entry name" value="ClpP/crotonase"/>
    <property type="match status" value="1"/>
</dbReference>
<sequence>MNYSNILVASDNNIATITVNRPTKLNALNSETIQELHEAFKSLENNDDIRVIILTGSGEKAFVAGADIAEFANFSIAEGEQLAKQGQELLFDFIENLKKPVIAAINGFALGGGLELAMSCHFRIASDNAKMGLPEVTLGLIPGYGGTQRLPQLVGKGRAMEMIMTAEMIDAAAAKNYGLVNHVVTLAELLEFTKSIATKIMRNSPLAISKAIKAINANYKDGVNGFETEVRNFGKCFGTEDFKEGTTAFLEKRKSEFTGK</sequence>
<dbReference type="GO" id="GO:0016836">
    <property type="term" value="F:hydro-lyase activity"/>
    <property type="evidence" value="ECO:0007669"/>
    <property type="project" value="UniProtKB-ARBA"/>
</dbReference>